<dbReference type="WBParaSite" id="maker-uti_cns_0000337-snap-gene-0.3-mRNA-1">
    <property type="protein sequence ID" value="maker-uti_cns_0000337-snap-gene-0.3-mRNA-1"/>
    <property type="gene ID" value="maker-uti_cns_0000337-snap-gene-0.3"/>
</dbReference>
<feature type="region of interest" description="Disordered" evidence="1">
    <location>
        <begin position="132"/>
        <end position="167"/>
    </location>
</feature>
<organism evidence="3 4">
    <name type="scientific">Macrostomum lignano</name>
    <dbReference type="NCBI Taxonomy" id="282301"/>
    <lineage>
        <taxon>Eukaryota</taxon>
        <taxon>Metazoa</taxon>
        <taxon>Spiralia</taxon>
        <taxon>Lophotrochozoa</taxon>
        <taxon>Platyhelminthes</taxon>
        <taxon>Rhabditophora</taxon>
        <taxon>Macrostomorpha</taxon>
        <taxon>Macrostomida</taxon>
        <taxon>Macrostomidae</taxon>
        <taxon>Macrostomum</taxon>
    </lineage>
</organism>
<dbReference type="PANTHER" id="PTHR47020:SF1">
    <property type="entry name" value="HILLARIN"/>
    <property type="match status" value="1"/>
</dbReference>
<feature type="compositionally biased region" description="Polar residues" evidence="1">
    <location>
        <begin position="190"/>
        <end position="200"/>
    </location>
</feature>
<name>A0A1I8FY85_9PLAT</name>
<reference evidence="4" key="1">
    <citation type="submission" date="2016-11" db="UniProtKB">
        <authorList>
            <consortium name="WormBaseParasite"/>
        </authorList>
    </citation>
    <scope>IDENTIFICATION</scope>
</reference>
<dbReference type="InterPro" id="IPR002931">
    <property type="entry name" value="Transglutaminase-like"/>
</dbReference>
<evidence type="ECO:0000313" key="3">
    <source>
        <dbReference type="Proteomes" id="UP000095280"/>
    </source>
</evidence>
<feature type="region of interest" description="Disordered" evidence="1">
    <location>
        <begin position="186"/>
        <end position="228"/>
    </location>
</feature>
<dbReference type="AlphaFoldDB" id="A0A1I8FY85"/>
<dbReference type="Proteomes" id="UP000095280">
    <property type="component" value="Unplaced"/>
</dbReference>
<feature type="region of interest" description="Disordered" evidence="1">
    <location>
        <begin position="1"/>
        <end position="61"/>
    </location>
</feature>
<feature type="compositionally biased region" description="Polar residues" evidence="1">
    <location>
        <begin position="132"/>
        <end position="143"/>
    </location>
</feature>
<dbReference type="PANTHER" id="PTHR47020">
    <property type="entry name" value="HILLARIN"/>
    <property type="match status" value="1"/>
</dbReference>
<feature type="domain" description="Transglutaminase-like" evidence="2">
    <location>
        <begin position="402"/>
        <end position="472"/>
    </location>
</feature>
<evidence type="ECO:0000313" key="4">
    <source>
        <dbReference type="WBParaSite" id="maker-uti_cns_0000337-snap-gene-0.3-mRNA-1"/>
    </source>
</evidence>
<sequence length="1061" mass="115701">VRVRTTEFEQAEETTEFEQAEETTEFEQAEETTEIDQTQGTTEIEQTDGTTEFEQTQETTEFQDFDSTLSVHESQLLIGDFNQGQSESLHEHVTTTMDSTAISVDTSVDTTIQMSSRLATRRSTLQEKTIYKTSTQETEASDVTSEETEVDASKTETAETSEETKESQGIAKYLSISYWWRSKGSGAGSLESQSQEQKSGATEIEEQSKTKKVRTMGSTASNPEEDIYEKRRRAARELFMFGEVKSDASVAEELNQNIHHHATSLSQSAYSGGTQDSKLVTWAKRTKHSPLKVFHPSSPAYKITPSKPPKKFKLPSNLLAEDADTEPEQDAVPAVDRPSLEQLAAVDAHAQRLAEGRTKPSDLRELVWQLVGQPNVTDSMERLRLAFVWLCLATPDACPVQREPQSAEALLSAAVEGRAAMAVALRLLCRAFGLDCRLVQGSVRGGLRDPAIGDAVHLWNAVRLNGSWRLIDSFWAARGYGSGGKQQQEAGDRQLDEFYFLARPAQFVFTHFPDRASWQLLEKPLTIARFNNLAQVKNAFFKYGLELRSHPESTIQWRSSRPGAADEDPQLAPLSPALIIRIGVPPGLAGRLSFIATLSPESKSTAAKAASVKHRVLHLFDRRYSCLVVAARPPSTGTWKLTIYARDLAQTAKSSNSRAPCSSQSACIKSTRKSIKLRTTSGYGPADANWSAMGGFNLTAVTAGEGADMPLPIVEVTDGQAEDVRFKLSSRAAERLRYVVKLRGCDQQAQQAAGRLADSASCIVRMAAGHLLVRPLPPTDGLHVLEAPGWDRLHLVQQLLLVCRCGTDASEALHQPPGHLGGTQKAAEFGLACTSHEDPLVSSKQPVGDDPAFEFSMKPDRPLRLAAHLVRLAASGSQSSTCSSDCVLQEIRQNDGAASFRVWLPAPGYYKLVIFGLPATEKHDNLANLWQLLICAPKRSADSSAWLARSGAGPRYPLQFAAWSEGCSLRSPTSGQLAASDRAVDFSLIAPEARAVSVVCGESWTSLKPSSQAAGQWLGRVSLAAAAQPGASRVAVCANYAEGDAKKFRTLLEYKVQAGQK</sequence>
<evidence type="ECO:0000259" key="2">
    <source>
        <dbReference type="Pfam" id="PF01841"/>
    </source>
</evidence>
<proteinExistence type="predicted"/>
<protein>
    <submittedName>
        <fullName evidence="4">TGc domain-containing protein</fullName>
    </submittedName>
</protein>
<feature type="compositionally biased region" description="Polar residues" evidence="1">
    <location>
        <begin position="35"/>
        <end position="44"/>
    </location>
</feature>
<dbReference type="SUPFAM" id="SSF54001">
    <property type="entry name" value="Cysteine proteinases"/>
    <property type="match status" value="1"/>
</dbReference>
<feature type="compositionally biased region" description="Acidic residues" evidence="1">
    <location>
        <begin position="9"/>
        <end position="34"/>
    </location>
</feature>
<evidence type="ECO:0000256" key="1">
    <source>
        <dbReference type="SAM" id="MobiDB-lite"/>
    </source>
</evidence>
<keyword evidence="3" id="KW-1185">Reference proteome</keyword>
<feature type="compositionally biased region" description="Low complexity" evidence="1">
    <location>
        <begin position="47"/>
        <end position="61"/>
    </location>
</feature>
<dbReference type="InterPro" id="IPR038765">
    <property type="entry name" value="Papain-like_cys_pep_sf"/>
</dbReference>
<dbReference type="InterPro" id="IPR053041">
    <property type="entry name" value="Transglut-like_Superfamily_Mod"/>
</dbReference>
<accession>A0A1I8FY85</accession>
<dbReference type="Pfam" id="PF01841">
    <property type="entry name" value="Transglut_core"/>
    <property type="match status" value="1"/>
</dbReference>
<feature type="compositionally biased region" description="Basic and acidic residues" evidence="1">
    <location>
        <begin position="151"/>
        <end position="166"/>
    </location>
</feature>